<accession>A0A934QLY8</accession>
<evidence type="ECO:0000256" key="2">
    <source>
        <dbReference type="SAM" id="MobiDB-lite"/>
    </source>
</evidence>
<evidence type="ECO:0000313" key="6">
    <source>
        <dbReference type="Proteomes" id="UP000635245"/>
    </source>
</evidence>
<keyword evidence="6" id="KW-1185">Reference proteome</keyword>
<dbReference type="Pfam" id="PF11774">
    <property type="entry name" value="Lsr2"/>
    <property type="match status" value="1"/>
</dbReference>
<feature type="domain" description="Lsr2 dimerization" evidence="3">
    <location>
        <begin position="1"/>
        <end position="60"/>
    </location>
</feature>
<dbReference type="Pfam" id="PF23359">
    <property type="entry name" value="Lsr2_DNA-bd"/>
    <property type="match status" value="1"/>
</dbReference>
<sequence length="135" mass="14631">MAQKITVELVDDLDGSTSDDISTVSFGLDGVTYDIDLTEANAEELRDQLGPFVTAARRVGGRRARGTRPASDVPRPAVDHERNQSIRAWANDNGYELSSRGRIPVTVIEQYDAAQAAPPAPQPKRRRKKAASTAA</sequence>
<evidence type="ECO:0000256" key="1">
    <source>
        <dbReference type="ARBA" id="ARBA00023125"/>
    </source>
</evidence>
<dbReference type="Gene3D" id="4.10.320.10">
    <property type="entry name" value="E3-binding domain"/>
    <property type="match status" value="1"/>
</dbReference>
<feature type="compositionally biased region" description="Basic residues" evidence="2">
    <location>
        <begin position="123"/>
        <end position="135"/>
    </location>
</feature>
<protein>
    <submittedName>
        <fullName evidence="5">Lsr2 family protein</fullName>
    </submittedName>
</protein>
<feature type="region of interest" description="Disordered" evidence="2">
    <location>
        <begin position="113"/>
        <end position="135"/>
    </location>
</feature>
<evidence type="ECO:0000259" key="4">
    <source>
        <dbReference type="Pfam" id="PF23359"/>
    </source>
</evidence>
<name>A0A934QLY8_9PSEU</name>
<proteinExistence type="predicted"/>
<dbReference type="InterPro" id="IPR042261">
    <property type="entry name" value="Lsr2-like_dimerization"/>
</dbReference>
<dbReference type="EMBL" id="JAENJH010000001">
    <property type="protein sequence ID" value="MBK1783892.1"/>
    <property type="molecule type" value="Genomic_DNA"/>
</dbReference>
<organism evidence="5 6">
    <name type="scientific">Prauserella cavernicola</name>
    <dbReference type="NCBI Taxonomy" id="2800127"/>
    <lineage>
        <taxon>Bacteria</taxon>
        <taxon>Bacillati</taxon>
        <taxon>Actinomycetota</taxon>
        <taxon>Actinomycetes</taxon>
        <taxon>Pseudonocardiales</taxon>
        <taxon>Pseudonocardiaceae</taxon>
        <taxon>Prauserella</taxon>
    </lineage>
</organism>
<comment type="caution">
    <text evidence="5">The sequence shown here is derived from an EMBL/GenBank/DDBJ whole genome shotgun (WGS) entry which is preliminary data.</text>
</comment>
<dbReference type="InterPro" id="IPR024412">
    <property type="entry name" value="Lsr2_dim_dom"/>
</dbReference>
<evidence type="ECO:0000313" key="5">
    <source>
        <dbReference type="EMBL" id="MBK1783892.1"/>
    </source>
</evidence>
<reference evidence="5" key="1">
    <citation type="submission" date="2020-12" db="EMBL/GenBank/DDBJ databases">
        <title>Prauserella sp. ASG 168, a novel actinomycete isolated from cave rock.</title>
        <authorList>
            <person name="Suriyachadkun C."/>
        </authorList>
    </citation>
    <scope>NUCLEOTIDE SEQUENCE</scope>
    <source>
        <strain evidence="5">ASG 168</strain>
    </source>
</reference>
<dbReference type="AlphaFoldDB" id="A0A934QLY8"/>
<dbReference type="RefSeq" id="WP_200315519.1">
    <property type="nucleotide sequence ID" value="NZ_JAENJH010000001.1"/>
</dbReference>
<keyword evidence="1" id="KW-0238">DNA-binding</keyword>
<dbReference type="GO" id="GO:0003677">
    <property type="term" value="F:DNA binding"/>
    <property type="evidence" value="ECO:0007669"/>
    <property type="project" value="UniProtKB-KW"/>
</dbReference>
<dbReference type="Gene3D" id="3.30.60.230">
    <property type="entry name" value="Lsr2, dimerization domain"/>
    <property type="match status" value="1"/>
</dbReference>
<dbReference type="Proteomes" id="UP000635245">
    <property type="component" value="Unassembled WGS sequence"/>
</dbReference>
<evidence type="ECO:0000259" key="3">
    <source>
        <dbReference type="Pfam" id="PF11774"/>
    </source>
</evidence>
<feature type="region of interest" description="Disordered" evidence="2">
    <location>
        <begin position="60"/>
        <end position="80"/>
    </location>
</feature>
<dbReference type="InterPro" id="IPR055370">
    <property type="entry name" value="Lsr2_DNA-bd"/>
</dbReference>
<gene>
    <name evidence="5" type="ORF">JHE00_06075</name>
</gene>
<feature type="domain" description="Lsr2 DNA-binding" evidence="4">
    <location>
        <begin position="79"/>
        <end position="114"/>
    </location>
</feature>
<dbReference type="GO" id="GO:0016746">
    <property type="term" value="F:acyltransferase activity"/>
    <property type="evidence" value="ECO:0007669"/>
    <property type="project" value="InterPro"/>
</dbReference>
<dbReference type="InterPro" id="IPR036625">
    <property type="entry name" value="E3-bd_dom_sf"/>
</dbReference>